<evidence type="ECO:0000256" key="2">
    <source>
        <dbReference type="SAM" id="Phobius"/>
    </source>
</evidence>
<reference evidence="3 4" key="1">
    <citation type="journal article" date="2016" name="Nat. Commun.">
        <title>Ectomycorrhizal ecology is imprinted in the genome of the dominant symbiotic fungus Cenococcum geophilum.</title>
        <authorList>
            <consortium name="DOE Joint Genome Institute"/>
            <person name="Peter M."/>
            <person name="Kohler A."/>
            <person name="Ohm R.A."/>
            <person name="Kuo A."/>
            <person name="Krutzmann J."/>
            <person name="Morin E."/>
            <person name="Arend M."/>
            <person name="Barry K.W."/>
            <person name="Binder M."/>
            <person name="Choi C."/>
            <person name="Clum A."/>
            <person name="Copeland A."/>
            <person name="Grisel N."/>
            <person name="Haridas S."/>
            <person name="Kipfer T."/>
            <person name="LaButti K."/>
            <person name="Lindquist E."/>
            <person name="Lipzen A."/>
            <person name="Maire R."/>
            <person name="Meier B."/>
            <person name="Mihaltcheva S."/>
            <person name="Molinier V."/>
            <person name="Murat C."/>
            <person name="Poggeler S."/>
            <person name="Quandt C.A."/>
            <person name="Sperisen C."/>
            <person name="Tritt A."/>
            <person name="Tisserant E."/>
            <person name="Crous P.W."/>
            <person name="Henrissat B."/>
            <person name="Nehls U."/>
            <person name="Egli S."/>
            <person name="Spatafora J.W."/>
            <person name="Grigoriev I.V."/>
            <person name="Martin F.M."/>
        </authorList>
    </citation>
    <scope>NUCLEOTIDE SEQUENCE [LARGE SCALE GENOMIC DNA]</scope>
    <source>
        <strain evidence="3 4">CBS 459.81</strain>
    </source>
</reference>
<sequence>MKANCGIVVGNTLSVSGALDPHCHTRWKGLRDLRPRRAVELMMLLLLTFSIFYFSPFYLFVATTSSQRQRGRRISGPLYAVQPAIFRAAVPCLRRALLPAFPPSVPSQRSQHSSQHSPPALSPKRPPPLPSPMRIECIGHS</sequence>
<feature type="compositionally biased region" description="Low complexity" evidence="1">
    <location>
        <begin position="106"/>
        <end position="119"/>
    </location>
</feature>
<keyword evidence="2" id="KW-1133">Transmembrane helix</keyword>
<feature type="compositionally biased region" description="Pro residues" evidence="1">
    <location>
        <begin position="120"/>
        <end position="131"/>
    </location>
</feature>
<gene>
    <name evidence="3" type="ORF">K432DRAFT_236466</name>
</gene>
<keyword evidence="4" id="KW-1185">Reference proteome</keyword>
<feature type="region of interest" description="Disordered" evidence="1">
    <location>
        <begin position="103"/>
        <end position="133"/>
    </location>
</feature>
<evidence type="ECO:0000313" key="3">
    <source>
        <dbReference type="EMBL" id="OCK73415.1"/>
    </source>
</evidence>
<accession>A0A8E2J8N9</accession>
<proteinExistence type="predicted"/>
<dbReference type="EMBL" id="KV745786">
    <property type="protein sequence ID" value="OCK73415.1"/>
    <property type="molecule type" value="Genomic_DNA"/>
</dbReference>
<protein>
    <submittedName>
        <fullName evidence="3">Uncharacterized protein</fullName>
    </submittedName>
</protein>
<organism evidence="3 4">
    <name type="scientific">Lepidopterella palustris CBS 459.81</name>
    <dbReference type="NCBI Taxonomy" id="1314670"/>
    <lineage>
        <taxon>Eukaryota</taxon>
        <taxon>Fungi</taxon>
        <taxon>Dikarya</taxon>
        <taxon>Ascomycota</taxon>
        <taxon>Pezizomycotina</taxon>
        <taxon>Dothideomycetes</taxon>
        <taxon>Pleosporomycetidae</taxon>
        <taxon>Mytilinidiales</taxon>
        <taxon>Argynnaceae</taxon>
        <taxon>Lepidopterella</taxon>
    </lineage>
</organism>
<dbReference type="Proteomes" id="UP000250266">
    <property type="component" value="Unassembled WGS sequence"/>
</dbReference>
<keyword evidence="2" id="KW-0472">Membrane</keyword>
<name>A0A8E2J8N9_9PEZI</name>
<feature type="transmembrane region" description="Helical" evidence="2">
    <location>
        <begin position="41"/>
        <end position="63"/>
    </location>
</feature>
<evidence type="ECO:0000313" key="4">
    <source>
        <dbReference type="Proteomes" id="UP000250266"/>
    </source>
</evidence>
<dbReference type="AlphaFoldDB" id="A0A8E2J8N9"/>
<keyword evidence="2" id="KW-0812">Transmembrane</keyword>
<evidence type="ECO:0000256" key="1">
    <source>
        <dbReference type="SAM" id="MobiDB-lite"/>
    </source>
</evidence>